<feature type="compositionally biased region" description="Low complexity" evidence="1">
    <location>
        <begin position="366"/>
        <end position="378"/>
    </location>
</feature>
<evidence type="ECO:0000256" key="1">
    <source>
        <dbReference type="SAM" id="MobiDB-lite"/>
    </source>
</evidence>
<reference evidence="3 4" key="1">
    <citation type="journal article" date="2013" name="PLoS ONE">
        <title>Cultivation and Complete Genome Sequencing of Gloeobacter kilaueensis sp. nov., from a Lava Cave in Kilauea Caldera, Hawai'i.</title>
        <authorList>
            <person name="Saw J.H."/>
            <person name="Schatz M."/>
            <person name="Brown M.V."/>
            <person name="Kunkel D.D."/>
            <person name="Foster J.S."/>
            <person name="Shick H."/>
            <person name="Christensen S."/>
            <person name="Hou S."/>
            <person name="Wan X."/>
            <person name="Donachie S.P."/>
        </authorList>
    </citation>
    <scope>NUCLEOTIDE SEQUENCE [LARGE SCALE GENOMIC DNA]</scope>
    <source>
        <strain evidence="4">JS</strain>
    </source>
</reference>
<protein>
    <submittedName>
        <fullName evidence="3">WD repeat-containing protein</fullName>
    </submittedName>
</protein>
<accession>U5QNW5</accession>
<evidence type="ECO:0000256" key="2">
    <source>
        <dbReference type="SAM" id="Phobius"/>
    </source>
</evidence>
<dbReference type="AlphaFoldDB" id="U5QNW5"/>
<proteinExistence type="predicted"/>
<dbReference type="EMBL" id="CP003587">
    <property type="protein sequence ID" value="AGY60583.1"/>
    <property type="molecule type" value="Genomic_DNA"/>
</dbReference>
<sequence length="417" mass="46752">MIRLGQLVYTSVASQGFQLFTSAEVPEEVQQAFVEQIVYRHWNAYDPPHPGSHSVYFHQLDAEHQLFGWVYNDGEDELGRANVPYFLCYYLTAPLVAVQLESIFTCLHKGPVRVIDREALGAPLEALPAPDLWSYQPERPGVMIPAPLRESSHRALGDGQPVELYYTELAMAASPTIGQPSASAGVQELPPPPGQLEAGWTTFGSIFSQQRWHWFASLRTSLVLTLVALLGLTGISAAVYWQTQKQFDQVGQKVRTHQRSLIGLSREPKAQRVDQKLSGTQKRIDHIEQKLIRTRTQVASVERKLAGAQEQIASIERRAKKTASPQKPSDSRSRTARRQQADRPADAVGSSRRRRQRRSTDSEQYRAAAARALAGAHSARSESGLSAAMEIYTARQRAQDALDSQRMYGLWRKNRKR</sequence>
<keyword evidence="2" id="KW-1133">Transmembrane helix</keyword>
<feature type="compositionally biased region" description="Basic and acidic residues" evidence="1">
    <location>
        <begin position="329"/>
        <end position="345"/>
    </location>
</feature>
<feature type="region of interest" description="Disordered" evidence="1">
    <location>
        <begin position="315"/>
        <end position="383"/>
    </location>
</feature>
<keyword evidence="2" id="KW-0472">Membrane</keyword>
<evidence type="ECO:0000313" key="4">
    <source>
        <dbReference type="Proteomes" id="UP000017396"/>
    </source>
</evidence>
<organism evidence="3 4">
    <name type="scientific">Gloeobacter kilaueensis (strain ATCC BAA-2537 / CCAP 1431/1 / ULC 316 / JS1)</name>
    <dbReference type="NCBI Taxonomy" id="1183438"/>
    <lineage>
        <taxon>Bacteria</taxon>
        <taxon>Bacillati</taxon>
        <taxon>Cyanobacteriota</taxon>
        <taxon>Cyanophyceae</taxon>
        <taxon>Gloeobacterales</taxon>
        <taxon>Gloeobacteraceae</taxon>
        <taxon>Gloeobacter</taxon>
    </lineage>
</organism>
<dbReference type="STRING" id="1183438.GKIL_4337"/>
<dbReference type="HOGENOM" id="CLU_658507_0_0_3"/>
<feature type="transmembrane region" description="Helical" evidence="2">
    <location>
        <begin position="221"/>
        <end position="241"/>
    </location>
</feature>
<keyword evidence="2" id="KW-0812">Transmembrane</keyword>
<evidence type="ECO:0000313" key="3">
    <source>
        <dbReference type="EMBL" id="AGY60583.1"/>
    </source>
</evidence>
<gene>
    <name evidence="3" type="ORF">GKIL_4337</name>
</gene>
<keyword evidence="4" id="KW-1185">Reference proteome</keyword>
<dbReference type="Proteomes" id="UP000017396">
    <property type="component" value="Chromosome"/>
</dbReference>
<dbReference type="eggNOG" id="COG2319">
    <property type="taxonomic scope" value="Bacteria"/>
</dbReference>
<name>U5QNW5_GLOK1</name>
<dbReference type="KEGG" id="glj:GKIL_4337"/>